<reference evidence="2" key="1">
    <citation type="submission" date="2021-02" db="EMBL/GenBank/DDBJ databases">
        <authorList>
            <person name="Dougan E. K."/>
            <person name="Rhodes N."/>
            <person name="Thang M."/>
            <person name="Chan C."/>
        </authorList>
    </citation>
    <scope>NUCLEOTIDE SEQUENCE</scope>
</reference>
<gene>
    <name evidence="2" type="ORF">PGLA1383_LOCUS40317</name>
</gene>
<feature type="compositionally biased region" description="Low complexity" evidence="1">
    <location>
        <begin position="1520"/>
        <end position="1545"/>
    </location>
</feature>
<name>A0A813G9W4_POLGL</name>
<evidence type="ECO:0000313" key="3">
    <source>
        <dbReference type="Proteomes" id="UP000654075"/>
    </source>
</evidence>
<dbReference type="Proteomes" id="UP000654075">
    <property type="component" value="Unassembled WGS sequence"/>
</dbReference>
<evidence type="ECO:0000313" key="2">
    <source>
        <dbReference type="EMBL" id="CAE8622990.1"/>
    </source>
</evidence>
<evidence type="ECO:0000256" key="1">
    <source>
        <dbReference type="SAM" id="MobiDB-lite"/>
    </source>
</evidence>
<feature type="compositionally biased region" description="Polar residues" evidence="1">
    <location>
        <begin position="1546"/>
        <end position="1570"/>
    </location>
</feature>
<sequence length="2015" mass="221255">MESIQLSTQGSERQRKDLIRTALRFEKMLMHSAGDPSYQNLSQEAHLKKLFEAYNGFKANVAISKWQLSEDFMAGIINVIIGMSDESRQSVRGHLDFNKWEHSAYNESLLKSKRHTIGDTPRGLDQHFASLLTDHEAALLSKPGNYDVEHSSMYVDHITRRIEGPGVAGPGSVADDVDDLQDLEVADASAYKAMLGKLNSDIRDVVIYNSRKEKVQSNQHYVRVAHIRHELETGITLVDDFMEKRCLLMQDTSDNFTKRAINDVNRGGGKVLADQALHIGYADLTKLGRLGATEVSSIASWSSHLLHMAMNRSIVVLFCPILASAGLPNGIRGEFRRLEDKFITMNMELKMVTIQFTGGAMPSSMPVWLVALDSTLGKRGINYKTKQGEYFVDDDGENIFLRSILWKTSCLLEPANVLQEKDYETPECLGNLRSAEGVRSLTDKEETAQWFGGYSIPTNILHSLMYGVKQVSNNLVVVHNPFLYDGALEIAAMGMKLSFPTTHFALGRTEWTPKFNPDVPKEKLLSSPVCPVLMLLTWGDGGAPVIPKSVRDKYLEDPVRSSGLSPEWRSRLVNFDKLFHLPDAVAQSIVEKTDLCGGSILAESPALGSFKDAFPSSPTTEDDFKIAFPDVVVAFPVCGGVSGLIVQAGDVFQVFLSASSTTTALEFQSKTPDKCVPFNVNSGSTQALLETAVDNTSSDGPLSTVHEIYIGLEKQGCLDFKMSGHDVDRPPSVMKDGGADSLTCKMKELNVFKPNQVAAKSVKITNVAGLRHYKKEKLLGPAKPLWFLPFEVTLETGQYHRPSCLLPAMEPELAMLDRLVVRLPTTAGADYSTTSSHQPSANVSVGLSSNTPAYREPLVHKFSLSSKLMREAGKASFVTPEKAPGTSSCHSTSPQVHAGLTAQFNHQDVINGSKPERQITTPVRAMRELGKMTPQDTARSRSPSADADTDPHQLRFQDRLAFHLASCEYQGTCPELMVEAVGSEPDIEIAEPVTAQPFGGEDGAATGAEPLAEPQYEARCHDEYMHQYIDLFDHAEPADAGSTASGSETAPESVALPEPAAPMDAEHLAILNQWSASTLPLEPFDQVAADQVAGQPEAAEPFAPETAECEHAAVRDVAMDGEHAAHDEAAAVPPDGQPDAGPMDGHHLPDAVWADIDETKLSQYVLDFKNGSTKRINISDGMNDDEIRCIKKIRHMRRLDKSAEWHVRWLAKGVTWNGRLKMRLLCLELLLLCFLCLLKLRLTLVLLWRLLQEVREYLKVNKCDGVPPSRYDYAAANKAWMASPDRAALMAARSNVQLSAGGSGGIDSAKITEAAGQGGNKATSGGFTANASAGLIILAFAGFLNEIFEFFYQWVLCIRDDPNKSVRSISKCIEVRFDHWWFGGTDTNPGTVTSHWIEGLDWSLQLILFVYIVGPAVSLLWSALSDQSSAGIGFLVDRRLGFSTEDERFEEHWQELSSFVSELFQGACGEESTTPKTSGRVSLGAADTSGRPPAKRWEEVSGDLGPAADRPDAENGTSQGEPGAAGSAVPSASAAASSSSPYAPGRQSSSFQEEQPTPASSSRPGRQRSSWSQVEEMIARLVDPVSGKVRVYREILSCVEDEEVLAVYPEKLVVPLVAKVKIFLTCGLEYLLHWRRQRREGAIILTNKRLIHISSHYAQYKRSVKIDMYTLGSTVKFVGLTPPRFQCCARPQGLLSVSSRIGNFDIHLLQMKRLRDAAQRLWQGFVLLQDAESVTLVELDDWASGIESGVEVEEDPDPNASFEDRQAVEEARFEAAALWGDDDDGCQAEEEPAAYASDVEQGAAAASAQVVTLNVNRAEQWGMVLADGERTLWGPVLFEEEVMRAFCPTRRGSIRNRKRPAALVTITDRRLVVIQYLSVGPMCCGGVLHRSPADCISTIPLKCILGFSVEETFSLQRAMIVKMLGKLCCRPLSESFLSVNVLSNAGMGKVYLPALSVTQRVLPLNADPPCNFEEDKVLELRRWLGNVALFFSVEKSNPKKPLMELWRCSRGLAPE</sequence>
<proteinExistence type="predicted"/>
<feature type="region of interest" description="Disordered" evidence="1">
    <location>
        <begin position="1469"/>
        <end position="1570"/>
    </location>
</feature>
<dbReference type="OrthoDB" id="412998at2759"/>
<protein>
    <submittedName>
        <fullName evidence="2">Uncharacterized protein</fullName>
    </submittedName>
</protein>
<keyword evidence="3" id="KW-1185">Reference proteome</keyword>
<organism evidence="2 3">
    <name type="scientific">Polarella glacialis</name>
    <name type="common">Dinoflagellate</name>
    <dbReference type="NCBI Taxonomy" id="89957"/>
    <lineage>
        <taxon>Eukaryota</taxon>
        <taxon>Sar</taxon>
        <taxon>Alveolata</taxon>
        <taxon>Dinophyceae</taxon>
        <taxon>Suessiales</taxon>
        <taxon>Suessiaceae</taxon>
        <taxon>Polarella</taxon>
    </lineage>
</organism>
<feature type="compositionally biased region" description="Polar residues" evidence="1">
    <location>
        <begin position="1471"/>
        <end position="1480"/>
    </location>
</feature>
<comment type="caution">
    <text evidence="2">The sequence shown here is derived from an EMBL/GenBank/DDBJ whole genome shotgun (WGS) entry which is preliminary data.</text>
</comment>
<accession>A0A813G9W4</accession>
<dbReference type="EMBL" id="CAJNNV010028096">
    <property type="protein sequence ID" value="CAE8622990.1"/>
    <property type="molecule type" value="Genomic_DNA"/>
</dbReference>